<dbReference type="RefSeq" id="WP_343164855.1">
    <property type="nucleotide sequence ID" value="NZ_JBHRSV010000012.1"/>
</dbReference>
<evidence type="ECO:0000313" key="3">
    <source>
        <dbReference type="Proteomes" id="UP001595379"/>
    </source>
</evidence>
<dbReference type="InterPro" id="IPR002789">
    <property type="entry name" value="HerA_central"/>
</dbReference>
<evidence type="ECO:0000313" key="2">
    <source>
        <dbReference type="EMBL" id="MFC2925960.1"/>
    </source>
</evidence>
<keyword evidence="3" id="KW-1185">Reference proteome</keyword>
<comment type="caution">
    <text evidence="2">The sequence shown here is derived from an EMBL/GenBank/DDBJ whole genome shotgun (WGS) entry which is preliminary data.</text>
</comment>
<dbReference type="SUPFAM" id="SSF52540">
    <property type="entry name" value="P-loop containing nucleoside triphosphate hydrolases"/>
    <property type="match status" value="1"/>
</dbReference>
<accession>A0ABV6ZWY0</accession>
<organism evidence="2 3">
    <name type="scientific">Hyphobacterium vulgare</name>
    <dbReference type="NCBI Taxonomy" id="1736751"/>
    <lineage>
        <taxon>Bacteria</taxon>
        <taxon>Pseudomonadati</taxon>
        <taxon>Pseudomonadota</taxon>
        <taxon>Alphaproteobacteria</taxon>
        <taxon>Maricaulales</taxon>
        <taxon>Maricaulaceae</taxon>
        <taxon>Hyphobacterium</taxon>
    </lineage>
</organism>
<dbReference type="InterPro" id="IPR027417">
    <property type="entry name" value="P-loop_NTPase"/>
</dbReference>
<sequence length="397" mass="44520">MEYSDRRYLFGHTNHRGISRPIYLGRSHIDQHTYLIGRTGTGKSSLIFSLLTQSLWADDCGIALIDPHGDLAVSVASTLTESEKARTYVLDLASEGSTLTFNPLAHVAKELRPLVASGLLDVFRMMWPDAWGPRMEHVLRSALFALLDYPPAKLPDILRILNDKTFRFEVLRHVKNPQVLRFWKVDYPKLSFRLQADAIAPIQTKIGALLADPRIYQFLAGEGEALRIRRIMDERQILIVNLSKGRLGGDSARLVGALLTTMFAIAAFSRASMTGSERTPFLLFLDEFQSFTTGAVADMLSELRKYRVGLVMAHQYLHQLDPEIRHAVFGNVGTMIAFRVGAEDAYLLEREFGPKFTAHDLMNLPNRHIYAKVLIGGAPGRPFSAVTASPEEILSRR</sequence>
<dbReference type="EMBL" id="JBHRSV010000012">
    <property type="protein sequence ID" value="MFC2925960.1"/>
    <property type="molecule type" value="Genomic_DNA"/>
</dbReference>
<proteinExistence type="predicted"/>
<dbReference type="InterPro" id="IPR051162">
    <property type="entry name" value="T4SS_component"/>
</dbReference>
<dbReference type="PANTHER" id="PTHR30121">
    <property type="entry name" value="UNCHARACTERIZED PROTEIN YJGR-RELATED"/>
    <property type="match status" value="1"/>
</dbReference>
<dbReference type="CDD" id="cd01127">
    <property type="entry name" value="TrwB_TraG_TraD_VirD4"/>
    <property type="match status" value="1"/>
</dbReference>
<reference evidence="3" key="1">
    <citation type="journal article" date="2019" name="Int. J. Syst. Evol. Microbiol.">
        <title>The Global Catalogue of Microorganisms (GCM) 10K type strain sequencing project: providing services to taxonomists for standard genome sequencing and annotation.</title>
        <authorList>
            <consortium name="The Broad Institute Genomics Platform"/>
            <consortium name="The Broad Institute Genome Sequencing Center for Infectious Disease"/>
            <person name="Wu L."/>
            <person name="Ma J."/>
        </authorList>
    </citation>
    <scope>NUCLEOTIDE SEQUENCE [LARGE SCALE GENOMIC DNA]</scope>
    <source>
        <strain evidence="3">KCTC 52487</strain>
    </source>
</reference>
<name>A0ABV6ZWY0_9PROT</name>
<gene>
    <name evidence="2" type="ORF">ACFOOR_07565</name>
</gene>
<dbReference type="Pfam" id="PF01935">
    <property type="entry name" value="DUF87"/>
    <property type="match status" value="1"/>
</dbReference>
<dbReference type="Proteomes" id="UP001595379">
    <property type="component" value="Unassembled WGS sequence"/>
</dbReference>
<protein>
    <submittedName>
        <fullName evidence="2">Type IV secretory system conjugative DNA transfer family protein</fullName>
    </submittedName>
</protein>
<dbReference type="Gene3D" id="3.40.50.300">
    <property type="entry name" value="P-loop containing nucleotide triphosphate hydrolases"/>
    <property type="match status" value="2"/>
</dbReference>
<evidence type="ECO:0000259" key="1">
    <source>
        <dbReference type="Pfam" id="PF01935"/>
    </source>
</evidence>
<feature type="domain" description="Helicase HerA central" evidence="1">
    <location>
        <begin position="21"/>
        <end position="71"/>
    </location>
</feature>
<dbReference type="PANTHER" id="PTHR30121:SF11">
    <property type="entry name" value="AAA+ ATPASE DOMAIN-CONTAINING PROTEIN"/>
    <property type="match status" value="1"/>
</dbReference>